<feature type="region of interest" description="Disordered" evidence="1">
    <location>
        <begin position="806"/>
        <end position="947"/>
    </location>
</feature>
<evidence type="ECO:0000259" key="3">
    <source>
        <dbReference type="Pfam" id="PF13859"/>
    </source>
</evidence>
<reference evidence="5 6" key="1">
    <citation type="journal article" date="2018" name="Microb. Genom.">
        <title>Expanding an expanded genome: long-read sequencing of Trypanosoma cruzi.</title>
        <authorList>
            <person name="Berna L."/>
            <person name="Rodriguez M."/>
            <person name="Chiribao M.L."/>
            <person name="Parodi-Talice A."/>
            <person name="Pita S."/>
            <person name="Rijo G."/>
            <person name="Alvarez-Valin F."/>
            <person name="Robello C."/>
        </authorList>
    </citation>
    <scope>NUCLEOTIDE SEQUENCE [LARGE SCALE GENOMIC DNA]</scope>
    <source>
        <strain evidence="5 6">Dm28c</strain>
    </source>
</reference>
<dbReference type="InterPro" id="IPR013320">
    <property type="entry name" value="ConA-like_dom_sf"/>
</dbReference>
<feature type="domain" description="Sialidase" evidence="3">
    <location>
        <begin position="154"/>
        <end position="503"/>
    </location>
</feature>
<dbReference type="VEuPathDB" id="TriTrypDB:TCDM_10878"/>
<dbReference type="VEuPathDB" id="TriTrypDB:Tc_MARK_6615"/>
<dbReference type="Pfam" id="PF11052">
    <property type="entry name" value="Tr-sialidase_C"/>
    <property type="match status" value="1"/>
</dbReference>
<dbReference type="Gene3D" id="2.60.120.200">
    <property type="match status" value="1"/>
</dbReference>
<feature type="region of interest" description="Disordered" evidence="1">
    <location>
        <begin position="67"/>
        <end position="90"/>
    </location>
</feature>
<dbReference type="VEuPathDB" id="TriTrypDB:C4B63_33g308"/>
<dbReference type="EMBL" id="PRFA01000033">
    <property type="protein sequence ID" value="PWU93096.1"/>
    <property type="molecule type" value="Genomic_DNA"/>
</dbReference>
<evidence type="ECO:0000313" key="6">
    <source>
        <dbReference type="Proteomes" id="UP000246121"/>
    </source>
</evidence>
<feature type="domain" description="Trans-sialidase C-terminal" evidence="4">
    <location>
        <begin position="568"/>
        <end position="780"/>
    </location>
</feature>
<dbReference type="VEuPathDB" id="TriTrypDB:C3747_65g217"/>
<dbReference type="InterPro" id="IPR021287">
    <property type="entry name" value="Trans-sialidase_CS"/>
</dbReference>
<dbReference type="SUPFAM" id="SSF50939">
    <property type="entry name" value="Sialidases"/>
    <property type="match status" value="1"/>
</dbReference>
<evidence type="ECO:0000256" key="2">
    <source>
        <dbReference type="SAM" id="SignalP"/>
    </source>
</evidence>
<name>A0A2V2VC31_TRYCR</name>
<dbReference type="AlphaFoldDB" id="A0A2V2VC31"/>
<feature type="signal peptide" evidence="2">
    <location>
        <begin position="1"/>
        <end position="24"/>
    </location>
</feature>
<accession>A0A2V2VC31</accession>
<dbReference type="VEuPathDB" id="TriTrypDB:TcYC6_0159360"/>
<dbReference type="CDD" id="cd15482">
    <property type="entry name" value="Sialidase_non-viral"/>
    <property type="match status" value="1"/>
</dbReference>
<dbReference type="Proteomes" id="UP000246121">
    <property type="component" value="Unassembled WGS sequence"/>
</dbReference>
<protein>
    <submittedName>
        <fullName evidence="5">Putative trans-sialidase, Group V</fullName>
    </submittedName>
</protein>
<comment type="caution">
    <text evidence="5">The sequence shown here is derived from an EMBL/GenBank/DDBJ whole genome shotgun (WGS) entry which is preliminary data.</text>
</comment>
<evidence type="ECO:0000259" key="4">
    <source>
        <dbReference type="Pfam" id="PF22925"/>
    </source>
</evidence>
<feature type="compositionally biased region" description="Polar residues" evidence="1">
    <location>
        <begin position="871"/>
        <end position="880"/>
    </location>
</feature>
<feature type="compositionally biased region" description="Polar residues" evidence="1">
    <location>
        <begin position="819"/>
        <end position="836"/>
    </location>
</feature>
<feature type="region of interest" description="Disordered" evidence="1">
    <location>
        <begin position="120"/>
        <end position="140"/>
    </location>
</feature>
<dbReference type="InterPro" id="IPR011040">
    <property type="entry name" value="Sialidase"/>
</dbReference>
<dbReference type="Pfam" id="PF22925">
    <property type="entry name" value="TS_C"/>
    <property type="match status" value="1"/>
</dbReference>
<proteinExistence type="predicted"/>
<dbReference type="InterPro" id="IPR008377">
    <property type="entry name" value="Sialidase_trypan"/>
</dbReference>
<dbReference type="SUPFAM" id="SSF49899">
    <property type="entry name" value="Concanavalin A-like lectins/glucanases"/>
    <property type="match status" value="1"/>
</dbReference>
<dbReference type="VEuPathDB" id="TriTrypDB:BCY84_04327"/>
<feature type="compositionally biased region" description="Acidic residues" evidence="1">
    <location>
        <begin position="934"/>
        <end position="945"/>
    </location>
</feature>
<sequence>MGGGAHCFIFSWNAFSLFLYQSLSYEEGKQALIATVKFEGTERTNNNTHRPPTHICMLSRVAAVKAPRTHNRRRVTGSSGRRREGRESEPQRCNMSRHLFYSAMLLLLVVMMCCNTGGTASNEKELSDSEPSKSKSFVWRDKKDEETVSSLRTPSLVEVNGNVFAVAEAQCKKGEDTFTGIASQIITIDNAITPVEVLKDANTKTRFLVKGPSADAQQIVDVSRPTTVVKGSDIYMLVGKHSRTSVRGAQESGADDSGLLLVKGDVSGGDESNEQINWEDPKFHPRRLFDTEHELLTSVFGSGGSGVHTGDDTLVFPVEAKKKQKETDTKKDEKAVSLIIYTLKDTAEVWTLSKGMSDDGCGVPSVVEWKDKKLMMMTACDDGRRRVYESGDKGDSWTEALGTLSRVWGNRHTGHEKGVGSGFTTAKIGDGEKKKVMLVTLPVYARNGEENGNGKLHLWLTDNTHIVDIGPVSEKDEDVAASSLLYRSAGSGDKNDELIALYEKKKKGDADTASHSLWSVRLTEQLQRVKEVLQTWREVDDIVSKLCPSGSSEKSASTGNACSPTDKITDGLVGFLSGNFSENTWRDEYLGVNATVKKNVGGATKATKTSDGVTFQGAWAEWPVGRQGENQLYHFANYNFTLVATVSIDKVQEEFSPISVMGMKMNDAEDTVLLRLSYNSGGKWKLSCGGETLNELSSTWEPEETRQLAIVLQNGTHGSAYVDGKQVGGNEACALGNKDSEAISHFYIGGDGGGTDKTESRGDVSVTVTNVLLYNRPLSSADITALNTKLSISKQKDPQAVMGDALAPEVRVPPAPITVPQNTLGGDQPTAQQSLETSEDTGSDGASTKAVSTVTTSPAGKESVDPLASGASPNGHQNVDTGDGDKTQEDEPHKTPVGNVNAADANAPTTMGEGREGPAVNPEAGASSGGNGETAEETNGQEEEVNTQVREVNATALSSSLGNVPQGNNSDAGNMRESGMVPSLLLLLLGLLGYAAL</sequence>
<dbReference type="VEuPathDB" id="TriTrypDB:TcG_12348"/>
<dbReference type="VEuPathDB" id="TriTrypDB:TCSYLVIO_002004"/>
<gene>
    <name evidence="5" type="ORF">C4B63_33g308</name>
</gene>
<feature type="compositionally biased region" description="Basic and acidic residues" evidence="1">
    <location>
        <begin position="883"/>
        <end position="894"/>
    </location>
</feature>
<dbReference type="VEuPathDB" id="TriTrypDB:TcCLB.506885.480"/>
<dbReference type="VEuPathDB" id="TriTrypDB:TcCLB.506789.20"/>
<dbReference type="VEuPathDB" id="TriTrypDB:TcCL_NonESM08604"/>
<organism evidence="5 6">
    <name type="scientific">Trypanosoma cruzi</name>
    <dbReference type="NCBI Taxonomy" id="5693"/>
    <lineage>
        <taxon>Eukaryota</taxon>
        <taxon>Discoba</taxon>
        <taxon>Euglenozoa</taxon>
        <taxon>Kinetoplastea</taxon>
        <taxon>Metakinetoplastina</taxon>
        <taxon>Trypanosomatida</taxon>
        <taxon>Trypanosomatidae</taxon>
        <taxon>Trypanosoma</taxon>
        <taxon>Schizotrypanum</taxon>
    </lineage>
</organism>
<feature type="chain" id="PRO_5016028709" evidence="2">
    <location>
        <begin position="25"/>
        <end position="997"/>
    </location>
</feature>
<dbReference type="PRINTS" id="PR01803">
    <property type="entry name" value="TCSIALIDASE"/>
</dbReference>
<dbReference type="VEuPathDB" id="TriTrypDB:TcBrA4_0141270"/>
<dbReference type="InterPro" id="IPR036278">
    <property type="entry name" value="Sialidase_sf"/>
</dbReference>
<feature type="compositionally biased region" description="Basic and acidic residues" evidence="1">
    <location>
        <begin position="122"/>
        <end position="140"/>
    </location>
</feature>
<feature type="compositionally biased region" description="Basic and acidic residues" evidence="1">
    <location>
        <begin position="81"/>
        <end position="90"/>
    </location>
</feature>
<evidence type="ECO:0000313" key="5">
    <source>
        <dbReference type="EMBL" id="PWU93096.1"/>
    </source>
</evidence>
<dbReference type="VEuPathDB" id="TriTrypDB:TcCLB.506741.130"/>
<dbReference type="VEuPathDB" id="TriTrypDB:TcCL_ESM06724"/>
<dbReference type="VEuPathDB" id="TriTrypDB:ECC02_012129"/>
<dbReference type="VEuPathDB" id="TriTrypDB:TCDM_13672"/>
<dbReference type="Pfam" id="PF13859">
    <property type="entry name" value="BNR_3"/>
    <property type="match status" value="1"/>
</dbReference>
<keyword evidence="2" id="KW-0732">Signal</keyword>
<dbReference type="GO" id="GO:0004308">
    <property type="term" value="F:exo-alpha-sialidase activity"/>
    <property type="evidence" value="ECO:0007669"/>
    <property type="project" value="InterPro"/>
</dbReference>
<dbReference type="InterPro" id="IPR055239">
    <property type="entry name" value="TS_C"/>
</dbReference>
<dbReference type="VEuPathDB" id="TriTrypDB:TCSYLVIO_008479"/>
<dbReference type="Gene3D" id="2.120.10.10">
    <property type="match status" value="1"/>
</dbReference>
<feature type="compositionally biased region" description="Low complexity" evidence="1">
    <location>
        <begin position="846"/>
        <end position="857"/>
    </location>
</feature>
<evidence type="ECO:0000256" key="1">
    <source>
        <dbReference type="SAM" id="MobiDB-lite"/>
    </source>
</evidence>